<dbReference type="GO" id="GO:0000932">
    <property type="term" value="C:P-body"/>
    <property type="evidence" value="ECO:0007669"/>
    <property type="project" value="TreeGrafter"/>
</dbReference>
<keyword evidence="4" id="KW-0507">mRNA processing</keyword>
<evidence type="ECO:0000256" key="2">
    <source>
        <dbReference type="ARBA" id="ARBA00008778"/>
    </source>
</evidence>
<dbReference type="InterPro" id="IPR010334">
    <property type="entry name" value="Dcp1"/>
</dbReference>
<evidence type="ECO:0000256" key="4">
    <source>
        <dbReference type="ARBA" id="ARBA00022664"/>
    </source>
</evidence>
<feature type="region of interest" description="Disordered" evidence="5">
    <location>
        <begin position="470"/>
        <end position="498"/>
    </location>
</feature>
<feature type="region of interest" description="Disordered" evidence="5">
    <location>
        <begin position="405"/>
        <end position="457"/>
    </location>
</feature>
<dbReference type="GO" id="GO:0003729">
    <property type="term" value="F:mRNA binding"/>
    <property type="evidence" value="ECO:0007669"/>
    <property type="project" value="TreeGrafter"/>
</dbReference>
<feature type="region of interest" description="Disordered" evidence="5">
    <location>
        <begin position="304"/>
        <end position="329"/>
    </location>
</feature>
<dbReference type="GO" id="GO:0000290">
    <property type="term" value="P:deadenylation-dependent decapping of nuclear-transcribed mRNA"/>
    <property type="evidence" value="ECO:0007669"/>
    <property type="project" value="InterPro"/>
</dbReference>
<feature type="region of interest" description="Disordered" evidence="5">
    <location>
        <begin position="582"/>
        <end position="620"/>
    </location>
</feature>
<keyword evidence="7" id="KW-1185">Reference proteome</keyword>
<keyword evidence="3" id="KW-0963">Cytoplasm</keyword>
<feature type="compositionally biased region" description="Low complexity" evidence="5">
    <location>
        <begin position="407"/>
        <end position="425"/>
    </location>
</feature>
<proteinExistence type="inferred from homology"/>
<feature type="region of interest" description="Disordered" evidence="5">
    <location>
        <begin position="510"/>
        <end position="545"/>
    </location>
</feature>
<dbReference type="AlphaFoldDB" id="A0A9P3G0H2"/>
<dbReference type="OrthoDB" id="440673at2759"/>
<evidence type="ECO:0000313" key="6">
    <source>
        <dbReference type="EMBL" id="GJE86703.1"/>
    </source>
</evidence>
<protein>
    <submittedName>
        <fullName evidence="6">mRNA decapping enzyme 1</fullName>
    </submittedName>
</protein>
<feature type="compositionally biased region" description="Polar residues" evidence="5">
    <location>
        <begin position="8"/>
        <end position="20"/>
    </location>
</feature>
<accession>A0A9P3G0H2</accession>
<evidence type="ECO:0000256" key="5">
    <source>
        <dbReference type="SAM" id="MobiDB-lite"/>
    </source>
</evidence>
<evidence type="ECO:0000256" key="3">
    <source>
        <dbReference type="ARBA" id="ARBA00022490"/>
    </source>
</evidence>
<dbReference type="Pfam" id="PF06058">
    <property type="entry name" value="DCP1"/>
    <property type="match status" value="1"/>
</dbReference>
<feature type="compositionally biased region" description="Polar residues" evidence="5">
    <location>
        <begin position="374"/>
        <end position="387"/>
    </location>
</feature>
<dbReference type="EMBL" id="BPQB01000004">
    <property type="protein sequence ID" value="GJE86703.1"/>
    <property type="molecule type" value="Genomic_DNA"/>
</dbReference>
<gene>
    <name evidence="6" type="ORF">PsYK624_027840</name>
</gene>
<feature type="compositionally biased region" description="Low complexity" evidence="5">
    <location>
        <begin position="359"/>
        <end position="373"/>
    </location>
</feature>
<sequence>MAPRRPRSTSNVSASNNIARAPTASPQLKKQFVLALDSIYQNNLKTMKRRDPTIVSILDQFSHVCLYSFNGKTKKWEREGFEGSIFIVEHSDAPSYGFYILNRLGTGDYSRRIFPEDDIEILGNYLMYRYYSDFTQKRLAMNLPFPLPPQYRPMFDQEFARDHSLPNEPDQPSQPGQHDKGKKGTSVTLGIWQFPQDGRVESLKDVMTRLHTYVKQGLPYPEQYRYGPGRPPPPPPSNSLPEIVHRNGHSQDFGRGSSVSNGLALGSSEVDKLFAKLQPSPTTANMQTSSTPSTMSVQSLFAALQGHDGNGPSTGGSPAALPSRPAVDVPQAAPTRGLALLDSIFASVAQPTNSPPAPLSQSQAPQPRLPSQPENIQIVSPKPQSSALPQILTQNVISSLLGLGPDSAGSRASSTARSSGSSHRSVNVRYDGDNESSGHSEGDFSAPSTAVDPPQDPAILASGAAYLEIPQNGATPSSQGDVTPRAAARGIGSTSPIPTTQLSVASLLTAAAATSGPSAKPVDAPPTNPHPTAADPAQRARSLVPFSADSELWPYPRAPLNDNDASDAGVVELDFSDTRALSDPSLFQEKQKQAKNGDKKKKSRKERAAERQKEREAIENAWDDPTKGQVTVNGVTSTGGASLSVAALLQSAAIQQVPQVPHVNGNGPHVDYNGAVTNGAVEKSTADVAREAVLNTLAVHPKSPARNLSRKEFMQELMSLIYTDQTFVDKLYQEYTGSAT</sequence>
<dbReference type="PANTHER" id="PTHR16290:SF0">
    <property type="entry name" value="DECAPPING PROTEIN 1, ISOFORM A"/>
    <property type="match status" value="1"/>
</dbReference>
<feature type="compositionally biased region" description="Basic and acidic residues" evidence="5">
    <location>
        <begin position="430"/>
        <end position="442"/>
    </location>
</feature>
<dbReference type="CDD" id="cd09804">
    <property type="entry name" value="Dcp1"/>
    <property type="match status" value="1"/>
</dbReference>
<reference evidence="6 7" key="1">
    <citation type="submission" date="2021-08" db="EMBL/GenBank/DDBJ databases">
        <title>Draft Genome Sequence of Phanerochaete sordida strain YK-624.</title>
        <authorList>
            <person name="Mori T."/>
            <person name="Dohra H."/>
            <person name="Suzuki T."/>
            <person name="Kawagishi H."/>
            <person name="Hirai H."/>
        </authorList>
    </citation>
    <scope>NUCLEOTIDE SEQUENCE [LARGE SCALE GENOMIC DNA]</scope>
    <source>
        <strain evidence="6 7">YK-624</strain>
    </source>
</reference>
<dbReference type="Proteomes" id="UP000703269">
    <property type="component" value="Unassembled WGS sequence"/>
</dbReference>
<dbReference type="PANTHER" id="PTHR16290">
    <property type="entry name" value="TRANSCRIPTION FACTOR SMIF DECAPPING ENZYME DCP1"/>
    <property type="match status" value="1"/>
</dbReference>
<dbReference type="Gene3D" id="2.30.29.30">
    <property type="entry name" value="Pleckstrin-homology domain (PH domain)/Phosphotyrosine-binding domain (PTB)"/>
    <property type="match status" value="1"/>
</dbReference>
<evidence type="ECO:0000313" key="7">
    <source>
        <dbReference type="Proteomes" id="UP000703269"/>
    </source>
</evidence>
<feature type="region of interest" description="Disordered" evidence="5">
    <location>
        <begin position="1"/>
        <end position="20"/>
    </location>
</feature>
<feature type="region of interest" description="Disordered" evidence="5">
    <location>
        <begin position="162"/>
        <end position="185"/>
    </location>
</feature>
<feature type="region of interest" description="Disordered" evidence="5">
    <location>
        <begin position="349"/>
        <end position="387"/>
    </location>
</feature>
<dbReference type="GO" id="GO:0008047">
    <property type="term" value="F:enzyme activator activity"/>
    <property type="evidence" value="ECO:0007669"/>
    <property type="project" value="InterPro"/>
</dbReference>
<evidence type="ECO:0000256" key="1">
    <source>
        <dbReference type="ARBA" id="ARBA00004496"/>
    </source>
</evidence>
<comment type="similarity">
    <text evidence="2">Belongs to the DCP1 family.</text>
</comment>
<feature type="compositionally biased region" description="Basic and acidic residues" evidence="5">
    <location>
        <begin position="606"/>
        <end position="618"/>
    </location>
</feature>
<feature type="compositionally biased region" description="Low complexity" evidence="5">
    <location>
        <begin position="510"/>
        <end position="519"/>
    </location>
</feature>
<dbReference type="InterPro" id="IPR011993">
    <property type="entry name" value="PH-like_dom_sf"/>
</dbReference>
<name>A0A9P3G0H2_9APHY</name>
<comment type="caution">
    <text evidence="6">The sequence shown here is derived from an EMBL/GenBank/DDBJ whole genome shotgun (WGS) entry which is preliminary data.</text>
</comment>
<dbReference type="SUPFAM" id="SSF50729">
    <property type="entry name" value="PH domain-like"/>
    <property type="match status" value="1"/>
</dbReference>
<dbReference type="GO" id="GO:0006397">
    <property type="term" value="P:mRNA processing"/>
    <property type="evidence" value="ECO:0007669"/>
    <property type="project" value="UniProtKB-KW"/>
</dbReference>
<organism evidence="6 7">
    <name type="scientific">Phanerochaete sordida</name>
    <dbReference type="NCBI Taxonomy" id="48140"/>
    <lineage>
        <taxon>Eukaryota</taxon>
        <taxon>Fungi</taxon>
        <taxon>Dikarya</taxon>
        <taxon>Basidiomycota</taxon>
        <taxon>Agaricomycotina</taxon>
        <taxon>Agaricomycetes</taxon>
        <taxon>Polyporales</taxon>
        <taxon>Phanerochaetaceae</taxon>
        <taxon>Phanerochaete</taxon>
    </lineage>
</organism>
<dbReference type="GO" id="GO:0031087">
    <property type="term" value="P:deadenylation-independent decapping of nuclear-transcribed mRNA"/>
    <property type="evidence" value="ECO:0007669"/>
    <property type="project" value="TreeGrafter"/>
</dbReference>
<feature type="region of interest" description="Disordered" evidence="5">
    <location>
        <begin position="220"/>
        <end position="261"/>
    </location>
</feature>
<feature type="compositionally biased region" description="Polar residues" evidence="5">
    <location>
        <begin position="472"/>
        <end position="481"/>
    </location>
</feature>
<feature type="compositionally biased region" description="Pro residues" evidence="5">
    <location>
        <begin position="229"/>
        <end position="238"/>
    </location>
</feature>
<comment type="subcellular location">
    <subcellularLocation>
        <location evidence="1">Cytoplasm</location>
    </subcellularLocation>
</comment>